<dbReference type="RefSeq" id="WP_163742128.1">
    <property type="nucleotide sequence ID" value="NZ_AP022603.1"/>
</dbReference>
<organism evidence="1 2">
    <name type="scientific">Mycolicibacterium fallax</name>
    <name type="common">Mycobacterium fallax</name>
    <dbReference type="NCBI Taxonomy" id="1793"/>
    <lineage>
        <taxon>Bacteria</taxon>
        <taxon>Bacillati</taxon>
        <taxon>Actinomycetota</taxon>
        <taxon>Actinomycetes</taxon>
        <taxon>Mycobacteriales</taxon>
        <taxon>Mycobacteriaceae</taxon>
        <taxon>Mycolicibacterium</taxon>
    </lineage>
</organism>
<protein>
    <submittedName>
        <fullName evidence="1">Uncharacterized protein</fullName>
    </submittedName>
</protein>
<dbReference type="Proteomes" id="UP000193484">
    <property type="component" value="Unassembled WGS sequence"/>
</dbReference>
<dbReference type="STRING" id="1793.AWC04_10535"/>
<comment type="caution">
    <text evidence="1">The sequence shown here is derived from an EMBL/GenBank/DDBJ whole genome shotgun (WGS) entry which is preliminary data.</text>
</comment>
<reference evidence="1 2" key="1">
    <citation type="submission" date="2016-01" db="EMBL/GenBank/DDBJ databases">
        <title>The new phylogeny of the genus Mycobacterium.</title>
        <authorList>
            <person name="Tarcisio F."/>
            <person name="Conor M."/>
            <person name="Antonella G."/>
            <person name="Elisabetta G."/>
            <person name="Giulia F.S."/>
            <person name="Sara T."/>
            <person name="Anna F."/>
            <person name="Clotilde B."/>
            <person name="Roberto B."/>
            <person name="Veronica D.S."/>
            <person name="Fabio R."/>
            <person name="Monica P."/>
            <person name="Olivier J."/>
            <person name="Enrico T."/>
            <person name="Nicola S."/>
        </authorList>
    </citation>
    <scope>NUCLEOTIDE SEQUENCE [LARGE SCALE GENOMIC DNA]</scope>
    <source>
        <strain evidence="1 2">DSM 44179</strain>
    </source>
</reference>
<name>A0A1X1RE48_MYCFA</name>
<gene>
    <name evidence="1" type="ORF">AWC04_10535</name>
</gene>
<proteinExistence type="predicted"/>
<accession>A0A1X1RE48</accession>
<evidence type="ECO:0000313" key="1">
    <source>
        <dbReference type="EMBL" id="ORV03530.1"/>
    </source>
</evidence>
<evidence type="ECO:0000313" key="2">
    <source>
        <dbReference type="Proteomes" id="UP000193484"/>
    </source>
</evidence>
<keyword evidence="2" id="KW-1185">Reference proteome</keyword>
<dbReference type="AlphaFoldDB" id="A0A1X1RE48"/>
<sequence>MYIAFVGERAAQAHAFMDWGLRPNPIHPLSRFAHDNAAVGLEGEPSLLSSTALYPTMNASEHLVAAAGVISLALTKGQTRTSAVAALCRIAMESSAKTIWLIQESDTAERVRRCYGFIKAEQGWQDKFDQIEYEALSARTDPLADDQRIEFEQHRERLAKG</sequence>
<dbReference type="EMBL" id="LQOJ01000037">
    <property type="protein sequence ID" value="ORV03530.1"/>
    <property type="molecule type" value="Genomic_DNA"/>
</dbReference>